<evidence type="ECO:0000256" key="2">
    <source>
        <dbReference type="ARBA" id="ARBA00022833"/>
    </source>
</evidence>
<keyword evidence="3" id="KW-0560">Oxidoreductase</keyword>
<organism evidence="6 7">
    <name type="scientific">Caldiarchaeum subterraneum</name>
    <dbReference type="NCBI Taxonomy" id="311458"/>
    <lineage>
        <taxon>Archaea</taxon>
        <taxon>Nitrososphaerota</taxon>
        <taxon>Candidatus Caldarchaeales</taxon>
        <taxon>Candidatus Caldarchaeaceae</taxon>
        <taxon>Candidatus Caldarchaeum</taxon>
    </lineage>
</organism>
<dbReference type="InterPro" id="IPR002328">
    <property type="entry name" value="ADH_Zn_CS"/>
</dbReference>
<dbReference type="Pfam" id="PF00107">
    <property type="entry name" value="ADH_zinc_N"/>
    <property type="match status" value="1"/>
</dbReference>
<dbReference type="GO" id="GO:0008270">
    <property type="term" value="F:zinc ion binding"/>
    <property type="evidence" value="ECO:0007669"/>
    <property type="project" value="InterPro"/>
</dbReference>
<reference evidence="6" key="1">
    <citation type="journal article" date="2020" name="ISME J.">
        <title>Gammaproteobacteria mediating utilization of methyl-, sulfur- and petroleum organic compounds in deep ocean hydrothermal plumes.</title>
        <authorList>
            <person name="Zhou Z."/>
            <person name="Liu Y."/>
            <person name="Pan J."/>
            <person name="Cron B.R."/>
            <person name="Toner B.M."/>
            <person name="Anantharaman K."/>
            <person name="Breier J.A."/>
            <person name="Dick G.J."/>
            <person name="Li M."/>
        </authorList>
    </citation>
    <scope>NUCLEOTIDE SEQUENCE</scope>
    <source>
        <strain evidence="6">SZUA-1515</strain>
    </source>
</reference>
<dbReference type="GO" id="GO:0051262">
    <property type="term" value="P:protein tetramerization"/>
    <property type="evidence" value="ECO:0007669"/>
    <property type="project" value="UniProtKB-ARBA"/>
</dbReference>
<dbReference type="Pfam" id="PF08240">
    <property type="entry name" value="ADH_N"/>
    <property type="match status" value="1"/>
</dbReference>
<evidence type="ECO:0000256" key="3">
    <source>
        <dbReference type="ARBA" id="ARBA00023002"/>
    </source>
</evidence>
<dbReference type="InterPro" id="IPR013149">
    <property type="entry name" value="ADH-like_C"/>
</dbReference>
<dbReference type="SMART" id="SM00829">
    <property type="entry name" value="PKS_ER"/>
    <property type="match status" value="1"/>
</dbReference>
<dbReference type="InterPro" id="IPR050129">
    <property type="entry name" value="Zn_alcohol_dh"/>
</dbReference>
<evidence type="ECO:0000313" key="6">
    <source>
        <dbReference type="EMBL" id="HIQ30259.1"/>
    </source>
</evidence>
<evidence type="ECO:0000313" key="7">
    <source>
        <dbReference type="Proteomes" id="UP000608579"/>
    </source>
</evidence>
<sequence length="341" mass="36174">MRAALFKAAGQPLELADVEEPKPGYGEALVKVAACGVCATDLHYLHGVPTFKKPPLILGHEVSGVVEEVGEGVEGVKPGDRVLIPPVLSCGACQRCREGRDNICEGMQMVGNNIDGGFAEYIKAPAKMLFKLPDELPLHESCIISDAVSTPFHAVKNRGAVRGGEWVAILGCGGVGINAVQIAASLGASVIAIDIDGRKLQLAKQLGAVETVNPAEVDLAKTVHQITGGAGVDAAFEIIGKPATLEQAFNLVKPGGRLVVVGYSAENWSMRVSRVMFREVTVLGSLGCRLAEYPTLINMVRMGRIKLEPVISSRLKLEQVNEAMKNLEEGRVLGRQIIVVG</sequence>
<accession>A0A833ECH3</accession>
<evidence type="ECO:0000256" key="1">
    <source>
        <dbReference type="ARBA" id="ARBA00022723"/>
    </source>
</evidence>
<keyword evidence="1 4" id="KW-0479">Metal-binding</keyword>
<dbReference type="AlphaFoldDB" id="A0A833ECH3"/>
<dbReference type="InterPro" id="IPR020843">
    <property type="entry name" value="ER"/>
</dbReference>
<protein>
    <recommendedName>
        <fullName evidence="5">Enoyl reductase (ER) domain-containing protein</fullName>
    </recommendedName>
</protein>
<dbReference type="Proteomes" id="UP000608579">
    <property type="component" value="Unassembled WGS sequence"/>
</dbReference>
<dbReference type="InterPro" id="IPR013154">
    <property type="entry name" value="ADH-like_N"/>
</dbReference>
<dbReference type="SUPFAM" id="SSF51735">
    <property type="entry name" value="NAD(P)-binding Rossmann-fold domains"/>
    <property type="match status" value="1"/>
</dbReference>
<comment type="similarity">
    <text evidence="4">Belongs to the zinc-containing alcohol dehydrogenase family.</text>
</comment>
<dbReference type="PANTHER" id="PTHR43401">
    <property type="entry name" value="L-THREONINE 3-DEHYDROGENASE"/>
    <property type="match status" value="1"/>
</dbReference>
<dbReference type="CDD" id="cd08254">
    <property type="entry name" value="hydroxyacyl_CoA_DH"/>
    <property type="match status" value="1"/>
</dbReference>
<dbReference type="GO" id="GO:0016491">
    <property type="term" value="F:oxidoreductase activity"/>
    <property type="evidence" value="ECO:0007669"/>
    <property type="project" value="UniProtKB-KW"/>
</dbReference>
<dbReference type="InterPro" id="IPR036291">
    <property type="entry name" value="NAD(P)-bd_dom_sf"/>
</dbReference>
<dbReference type="GO" id="GO:0043168">
    <property type="term" value="F:anion binding"/>
    <property type="evidence" value="ECO:0007669"/>
    <property type="project" value="UniProtKB-ARBA"/>
</dbReference>
<dbReference type="InterPro" id="IPR011032">
    <property type="entry name" value="GroES-like_sf"/>
</dbReference>
<keyword evidence="2 4" id="KW-0862">Zinc</keyword>
<comment type="caution">
    <text evidence="6">The sequence shown here is derived from an EMBL/GenBank/DDBJ whole genome shotgun (WGS) entry which is preliminary data.</text>
</comment>
<feature type="domain" description="Enoyl reductase (ER)" evidence="5">
    <location>
        <begin position="10"/>
        <end position="338"/>
    </location>
</feature>
<evidence type="ECO:0000259" key="5">
    <source>
        <dbReference type="SMART" id="SM00829"/>
    </source>
</evidence>
<proteinExistence type="inferred from homology"/>
<comment type="cofactor">
    <cofactor evidence="4">
        <name>Zn(2+)</name>
        <dbReference type="ChEBI" id="CHEBI:29105"/>
    </cofactor>
</comment>
<dbReference type="PROSITE" id="PS00059">
    <property type="entry name" value="ADH_ZINC"/>
    <property type="match status" value="1"/>
</dbReference>
<dbReference type="EMBL" id="DQVM01000131">
    <property type="protein sequence ID" value="HIQ30259.1"/>
    <property type="molecule type" value="Genomic_DNA"/>
</dbReference>
<dbReference type="GO" id="GO:0030554">
    <property type="term" value="F:adenyl nucleotide binding"/>
    <property type="evidence" value="ECO:0007669"/>
    <property type="project" value="UniProtKB-ARBA"/>
</dbReference>
<gene>
    <name evidence="6" type="ORF">EYH45_06820</name>
</gene>
<dbReference type="SUPFAM" id="SSF50129">
    <property type="entry name" value="GroES-like"/>
    <property type="match status" value="1"/>
</dbReference>
<name>A0A833ECH3_CALS0</name>
<dbReference type="Gene3D" id="3.90.180.10">
    <property type="entry name" value="Medium-chain alcohol dehydrogenases, catalytic domain"/>
    <property type="match status" value="1"/>
</dbReference>
<evidence type="ECO:0000256" key="4">
    <source>
        <dbReference type="RuleBase" id="RU361277"/>
    </source>
</evidence>
<dbReference type="PANTHER" id="PTHR43401:SF4">
    <property type="entry name" value="D-ARABINOSE 1-DEHYDROGENASE (NADP(+))"/>
    <property type="match status" value="1"/>
</dbReference>